<dbReference type="SUPFAM" id="SSF88723">
    <property type="entry name" value="PIN domain-like"/>
    <property type="match status" value="1"/>
</dbReference>
<dbReference type="EMBL" id="MTKO01000071">
    <property type="protein sequence ID" value="RWX45847.1"/>
    <property type="molecule type" value="Genomic_DNA"/>
</dbReference>
<dbReference type="CDD" id="cd18738">
    <property type="entry name" value="PIN_VapC4-5_FitB-like"/>
    <property type="match status" value="1"/>
</dbReference>
<accession>A0A3S3U822</accession>
<protein>
    <recommendedName>
        <fullName evidence="1">PIN domain-containing protein</fullName>
    </recommendedName>
</protein>
<gene>
    <name evidence="2" type="ORF">H206_00754</name>
</gene>
<evidence type="ECO:0000313" key="3">
    <source>
        <dbReference type="Proteomes" id="UP000287853"/>
    </source>
</evidence>
<proteinExistence type="predicted"/>
<dbReference type="Pfam" id="PF01850">
    <property type="entry name" value="PIN"/>
    <property type="match status" value="1"/>
</dbReference>
<dbReference type="InterPro" id="IPR002716">
    <property type="entry name" value="PIN_dom"/>
</dbReference>
<evidence type="ECO:0000259" key="1">
    <source>
        <dbReference type="Pfam" id="PF01850"/>
    </source>
</evidence>
<dbReference type="AlphaFoldDB" id="A0A3S3U822"/>
<name>A0A3S3U822_9BACT</name>
<keyword evidence="3" id="KW-1185">Reference proteome</keyword>
<evidence type="ECO:0000313" key="2">
    <source>
        <dbReference type="EMBL" id="RWX45847.1"/>
    </source>
</evidence>
<reference evidence="2 3" key="1">
    <citation type="submission" date="2017-01" db="EMBL/GenBank/DDBJ databases">
        <title>The cable genome- insights into the physiology and evolution of filamentous bacteria capable of sulfide oxidation via long distance electron transfer.</title>
        <authorList>
            <person name="Schreiber L."/>
            <person name="Bjerg J.T."/>
            <person name="Boggild A."/>
            <person name="Van De Vossenberg J."/>
            <person name="Meysman F."/>
            <person name="Nielsen L.P."/>
            <person name="Schramm A."/>
            <person name="Kjeldsen K.U."/>
        </authorList>
    </citation>
    <scope>NUCLEOTIDE SEQUENCE [LARGE SCALE GENOMIC DNA]</scope>
    <source>
        <strain evidence="2">MCF</strain>
    </source>
</reference>
<organism evidence="2 3">
    <name type="scientific">Candidatus Electrothrix aarhusensis</name>
    <dbReference type="NCBI Taxonomy" id="1859131"/>
    <lineage>
        <taxon>Bacteria</taxon>
        <taxon>Pseudomonadati</taxon>
        <taxon>Thermodesulfobacteriota</taxon>
        <taxon>Desulfobulbia</taxon>
        <taxon>Desulfobulbales</taxon>
        <taxon>Desulfobulbaceae</taxon>
        <taxon>Candidatus Electrothrix</taxon>
    </lineage>
</organism>
<comment type="caution">
    <text evidence="2">The sequence shown here is derived from an EMBL/GenBank/DDBJ whole genome shotgun (WGS) entry which is preliminary data.</text>
</comment>
<dbReference type="Proteomes" id="UP000287853">
    <property type="component" value="Unassembled WGS sequence"/>
</dbReference>
<sequence length="85" mass="9694">METLGYHKLSKDEQHYLQLFFEAITVLPKTQPIIDTAIALRQQGKMSLGDTLVAATVFEHHQTLLTRNVKDFEKVEGLKVVNPMQ</sequence>
<feature type="domain" description="PIN" evidence="1">
    <location>
        <begin position="9"/>
        <end position="76"/>
    </location>
</feature>
<dbReference type="InterPro" id="IPR029060">
    <property type="entry name" value="PIN-like_dom_sf"/>
</dbReference>
<dbReference type="Gene3D" id="3.40.50.1010">
    <property type="entry name" value="5'-nuclease"/>
    <property type="match status" value="1"/>
</dbReference>